<proteinExistence type="predicted"/>
<feature type="domain" description="M23ase beta-sheet core" evidence="1">
    <location>
        <begin position="22"/>
        <end position="123"/>
    </location>
</feature>
<comment type="caution">
    <text evidence="2">The sequence shown here is derived from an EMBL/GenBank/DDBJ whole genome shotgun (WGS) entry which is preliminary data.</text>
</comment>
<protein>
    <recommendedName>
        <fullName evidence="1">M23ase beta-sheet core domain-containing protein</fullName>
    </recommendedName>
</protein>
<evidence type="ECO:0000313" key="3">
    <source>
        <dbReference type="Proteomes" id="UP000823486"/>
    </source>
</evidence>
<evidence type="ECO:0000259" key="1">
    <source>
        <dbReference type="Pfam" id="PF01551"/>
    </source>
</evidence>
<dbReference type="PANTHER" id="PTHR21666:SF270">
    <property type="entry name" value="MUREIN HYDROLASE ACTIVATOR ENVC"/>
    <property type="match status" value="1"/>
</dbReference>
<dbReference type="InterPro" id="IPR050570">
    <property type="entry name" value="Cell_wall_metabolism_enzyme"/>
</dbReference>
<reference evidence="2 3" key="1">
    <citation type="submission" date="2021-01" db="EMBL/GenBank/DDBJ databases">
        <title>Genomic Encyclopedia of Type Strains, Phase IV (KMG-IV): sequencing the most valuable type-strain genomes for metagenomic binning, comparative biology and taxonomic classification.</title>
        <authorList>
            <person name="Goeker M."/>
        </authorList>
    </citation>
    <scope>NUCLEOTIDE SEQUENCE [LARGE SCALE GENOMIC DNA]</scope>
    <source>
        <strain evidence="2 3">DSM 105482</strain>
    </source>
</reference>
<dbReference type="Gene3D" id="2.70.70.10">
    <property type="entry name" value="Glucose Permease (Domain IIA)"/>
    <property type="match status" value="1"/>
</dbReference>
<dbReference type="PANTHER" id="PTHR21666">
    <property type="entry name" value="PEPTIDASE-RELATED"/>
    <property type="match status" value="1"/>
</dbReference>
<dbReference type="EMBL" id="JAFBFI010000011">
    <property type="protein sequence ID" value="MBM7693241.1"/>
    <property type="molecule type" value="Genomic_DNA"/>
</dbReference>
<gene>
    <name evidence="2" type="ORF">JOC77_002681</name>
</gene>
<accession>A0ABS2QJA1</accession>
<dbReference type="Proteomes" id="UP000823486">
    <property type="component" value="Unassembled WGS sequence"/>
</dbReference>
<dbReference type="Pfam" id="PF01551">
    <property type="entry name" value="Peptidase_M23"/>
    <property type="match status" value="1"/>
</dbReference>
<sequence>MDFIKPSLGVLTNPFQIRSNPKHFGLDLALPGNVSVKAAAAGTVTRSYVSDSYGEVIFIQHSINGQPYETVYAHMRKGSRKCKPGDYVKQGQVIGYMGSTGDAKGQHLHFELHRGRWNGAKTNAVNPLDYIGAIQEVPKEKKKMIILPSEAESWRVYPLDQAAVKGNEIGYLNPKKYAGLQYNIVGNPQKDVYTIVTSDFGKVNIYGALSTGVRIVNV</sequence>
<dbReference type="RefSeq" id="WP_204543947.1">
    <property type="nucleotide sequence ID" value="NZ_JAFBFI010000011.1"/>
</dbReference>
<evidence type="ECO:0000313" key="2">
    <source>
        <dbReference type="EMBL" id="MBM7693241.1"/>
    </source>
</evidence>
<keyword evidence="3" id="KW-1185">Reference proteome</keyword>
<name>A0ABS2QJA1_9BACI</name>
<dbReference type="InterPro" id="IPR011055">
    <property type="entry name" value="Dup_hybrid_motif"/>
</dbReference>
<dbReference type="SUPFAM" id="SSF51261">
    <property type="entry name" value="Duplicated hybrid motif"/>
    <property type="match status" value="1"/>
</dbReference>
<dbReference type="InterPro" id="IPR016047">
    <property type="entry name" value="M23ase_b-sheet_dom"/>
</dbReference>
<dbReference type="CDD" id="cd12797">
    <property type="entry name" value="M23_peptidase"/>
    <property type="match status" value="1"/>
</dbReference>
<organism evidence="2 3">
    <name type="scientific">Peribacillus deserti</name>
    <dbReference type="NCBI Taxonomy" id="673318"/>
    <lineage>
        <taxon>Bacteria</taxon>
        <taxon>Bacillati</taxon>
        <taxon>Bacillota</taxon>
        <taxon>Bacilli</taxon>
        <taxon>Bacillales</taxon>
        <taxon>Bacillaceae</taxon>
        <taxon>Peribacillus</taxon>
    </lineage>
</organism>